<accession>A0A1X6MY96</accession>
<dbReference type="STRING" id="670580.A0A1X6MY96"/>
<dbReference type="InterPro" id="IPR029063">
    <property type="entry name" value="SAM-dependent_MTases_sf"/>
</dbReference>
<dbReference type="PANTHER" id="PTHR11579:SF0">
    <property type="entry name" value="PROTEIN-L-ISOASPARTATE(D-ASPARTATE) O-METHYLTRANSFERASE"/>
    <property type="match status" value="1"/>
</dbReference>
<evidence type="ECO:0000256" key="8">
    <source>
        <dbReference type="ARBA" id="ARBA00035815"/>
    </source>
</evidence>
<keyword evidence="5 10" id="KW-0489">Methyltransferase</keyword>
<evidence type="ECO:0000256" key="4">
    <source>
        <dbReference type="ARBA" id="ARBA00022490"/>
    </source>
</evidence>
<evidence type="ECO:0000256" key="10">
    <source>
        <dbReference type="RuleBase" id="RU003802"/>
    </source>
</evidence>
<dbReference type="GO" id="GO:0006950">
    <property type="term" value="P:response to stress"/>
    <property type="evidence" value="ECO:0007669"/>
    <property type="project" value="UniProtKB-ARBA"/>
</dbReference>
<evidence type="ECO:0000256" key="1">
    <source>
        <dbReference type="ARBA" id="ARBA00004514"/>
    </source>
</evidence>
<organism evidence="11 12">
    <name type="scientific">Postia placenta MAD-698-R-SB12</name>
    <dbReference type="NCBI Taxonomy" id="670580"/>
    <lineage>
        <taxon>Eukaryota</taxon>
        <taxon>Fungi</taxon>
        <taxon>Dikarya</taxon>
        <taxon>Basidiomycota</taxon>
        <taxon>Agaricomycotina</taxon>
        <taxon>Agaricomycetes</taxon>
        <taxon>Polyporales</taxon>
        <taxon>Adustoporiaceae</taxon>
        <taxon>Rhodonia</taxon>
    </lineage>
</organism>
<sequence>MAWKCTGATNEALIKNMAGHGLINSERVQAAMSKVDRAHYVRSKASAYEDSPQVIGHGATISAPHMHAHALENLLPFLQPGSRVLDVGSGSGYLAAVLHYLVTDTDTGVTGTVVGIDHIPELVEWSVDNLRRDNLGAEVDSELIKMVVGDGRAGYPPSAPFDAIHVGAAAPMVPELLINQLKSPGRMFIPVGTGMQQVIQVDKDADGNVTQKELFNVVYVPLTDRDKQF</sequence>
<dbReference type="NCBIfam" id="TIGR00080">
    <property type="entry name" value="pimt"/>
    <property type="match status" value="1"/>
</dbReference>
<evidence type="ECO:0000256" key="2">
    <source>
        <dbReference type="ARBA" id="ARBA00005369"/>
    </source>
</evidence>
<evidence type="ECO:0000256" key="3">
    <source>
        <dbReference type="ARBA" id="ARBA00011245"/>
    </source>
</evidence>
<dbReference type="GO" id="GO:0032259">
    <property type="term" value="P:methylation"/>
    <property type="evidence" value="ECO:0007669"/>
    <property type="project" value="UniProtKB-KW"/>
</dbReference>
<dbReference type="InterPro" id="IPR018247">
    <property type="entry name" value="EF_Hand_1_Ca_BS"/>
</dbReference>
<evidence type="ECO:0000256" key="5">
    <source>
        <dbReference type="ARBA" id="ARBA00022603"/>
    </source>
</evidence>
<dbReference type="OrthoDB" id="73890at2759"/>
<dbReference type="PROSITE" id="PS01279">
    <property type="entry name" value="PCMT"/>
    <property type="match status" value="1"/>
</dbReference>
<proteinExistence type="inferred from homology"/>
<dbReference type="Pfam" id="PF01135">
    <property type="entry name" value="PCMT"/>
    <property type="match status" value="1"/>
</dbReference>
<protein>
    <recommendedName>
        <fullName evidence="10">Protein-L-isoaspartate O-methyltransferase</fullName>
        <ecNumber evidence="10">2.1.1.77</ecNumber>
    </recommendedName>
</protein>
<dbReference type="AlphaFoldDB" id="A0A1X6MY96"/>
<dbReference type="PANTHER" id="PTHR11579">
    <property type="entry name" value="PROTEIN-L-ISOASPARTATE O-METHYLTRANSFERASE"/>
    <property type="match status" value="1"/>
</dbReference>
<dbReference type="EC" id="2.1.1.77" evidence="10"/>
<evidence type="ECO:0000256" key="9">
    <source>
        <dbReference type="ARBA" id="ARBA00054057"/>
    </source>
</evidence>
<dbReference type="InterPro" id="IPR000682">
    <property type="entry name" value="PCMT"/>
</dbReference>
<comment type="subcellular location">
    <subcellularLocation>
        <location evidence="1">Cytoplasm</location>
        <location evidence="1">Cytosol</location>
    </subcellularLocation>
</comment>
<comment type="function">
    <text evidence="9">Initiates the repair of damaged proteins by catalyzing methyl esterification of L-isoaspartyl and D-aspartyl residues produced by spontaneous isomerization and racemization of L-aspartyl and L-asparaginyl residues in aging peptides and proteins.</text>
</comment>
<comment type="catalytic activity">
    <reaction evidence="8">
        <text>[protein]-L-isoaspartate + S-adenosyl-L-methionine = [protein]-L-isoaspartate alpha-methyl ester + S-adenosyl-L-homocysteine</text>
        <dbReference type="Rhea" id="RHEA:12705"/>
        <dbReference type="Rhea" id="RHEA-COMP:12143"/>
        <dbReference type="Rhea" id="RHEA-COMP:12144"/>
        <dbReference type="ChEBI" id="CHEBI:57856"/>
        <dbReference type="ChEBI" id="CHEBI:59789"/>
        <dbReference type="ChEBI" id="CHEBI:90596"/>
        <dbReference type="ChEBI" id="CHEBI:90598"/>
        <dbReference type="EC" id="2.1.1.77"/>
    </reaction>
    <physiologicalReaction direction="left-to-right" evidence="8">
        <dbReference type="Rhea" id="RHEA:12706"/>
    </physiologicalReaction>
</comment>
<dbReference type="GeneID" id="36325946"/>
<dbReference type="EMBL" id="KZ110599">
    <property type="protein sequence ID" value="OSX61173.1"/>
    <property type="molecule type" value="Genomic_DNA"/>
</dbReference>
<evidence type="ECO:0000313" key="11">
    <source>
        <dbReference type="EMBL" id="OSX61173.1"/>
    </source>
</evidence>
<dbReference type="RefSeq" id="XP_024337967.1">
    <property type="nucleotide sequence ID" value="XM_024480996.1"/>
</dbReference>
<dbReference type="GO" id="GO:0004719">
    <property type="term" value="F:protein-L-isoaspartate (D-aspartate) O-methyltransferase activity"/>
    <property type="evidence" value="ECO:0007669"/>
    <property type="project" value="UniProtKB-UniRule"/>
</dbReference>
<gene>
    <name evidence="11" type="ORF">POSPLADRAFT_1058102</name>
</gene>
<dbReference type="FunFam" id="3.40.50.150:FF:000235">
    <property type="entry name" value="Protein-L-isoaspartate O-methyltransferase"/>
    <property type="match status" value="1"/>
</dbReference>
<keyword evidence="6 10" id="KW-0808">Transferase</keyword>
<dbReference type="GO" id="GO:0005829">
    <property type="term" value="C:cytosol"/>
    <property type="evidence" value="ECO:0007669"/>
    <property type="project" value="UniProtKB-SubCell"/>
</dbReference>
<keyword evidence="12" id="KW-1185">Reference proteome</keyword>
<dbReference type="PROSITE" id="PS00018">
    <property type="entry name" value="EF_HAND_1"/>
    <property type="match status" value="1"/>
</dbReference>
<keyword evidence="4" id="KW-0963">Cytoplasm</keyword>
<comment type="subunit">
    <text evidence="3">Monomer.</text>
</comment>
<evidence type="ECO:0000313" key="12">
    <source>
        <dbReference type="Proteomes" id="UP000194127"/>
    </source>
</evidence>
<evidence type="ECO:0000256" key="7">
    <source>
        <dbReference type="ARBA" id="ARBA00022691"/>
    </source>
</evidence>
<evidence type="ECO:0000256" key="6">
    <source>
        <dbReference type="ARBA" id="ARBA00022679"/>
    </source>
</evidence>
<dbReference type="Gene3D" id="3.40.50.150">
    <property type="entry name" value="Vaccinia Virus protein VP39"/>
    <property type="match status" value="1"/>
</dbReference>
<reference evidence="11 12" key="1">
    <citation type="submission" date="2017-04" db="EMBL/GenBank/DDBJ databases">
        <title>Genome Sequence of the Model Brown-Rot Fungus Postia placenta SB12.</title>
        <authorList>
            <consortium name="DOE Joint Genome Institute"/>
            <person name="Gaskell J."/>
            <person name="Kersten P."/>
            <person name="Larrondo L.F."/>
            <person name="Canessa P."/>
            <person name="Martinez D."/>
            <person name="Hibbett D."/>
            <person name="Schmoll M."/>
            <person name="Kubicek C.P."/>
            <person name="Martinez A.T."/>
            <person name="Yadav J."/>
            <person name="Master E."/>
            <person name="Magnuson J.K."/>
            <person name="James T."/>
            <person name="Yaver D."/>
            <person name="Berka R."/>
            <person name="Labutti K."/>
            <person name="Lipzen A."/>
            <person name="Aerts A."/>
            <person name="Barry K."/>
            <person name="Henrissat B."/>
            <person name="Blanchette R."/>
            <person name="Grigoriev I."/>
            <person name="Cullen D."/>
        </authorList>
    </citation>
    <scope>NUCLEOTIDE SEQUENCE [LARGE SCALE GENOMIC DNA]</scope>
    <source>
        <strain evidence="11 12">MAD-698-R-SB12</strain>
    </source>
</reference>
<keyword evidence="7 10" id="KW-0949">S-adenosyl-L-methionine</keyword>
<comment type="similarity">
    <text evidence="2 10">Belongs to the methyltransferase superfamily. L-isoaspartyl/D-aspartyl protein methyltransferase family.</text>
</comment>
<dbReference type="Proteomes" id="UP000194127">
    <property type="component" value="Unassembled WGS sequence"/>
</dbReference>
<dbReference type="SUPFAM" id="SSF53335">
    <property type="entry name" value="S-adenosyl-L-methionine-dependent methyltransferases"/>
    <property type="match status" value="1"/>
</dbReference>
<name>A0A1X6MY96_9APHY</name>